<evidence type="ECO:0000313" key="2">
    <source>
        <dbReference type="Proteomes" id="UP000256913"/>
    </source>
</evidence>
<organism evidence="1 2">
    <name type="scientific">Asanoa ferruginea</name>
    <dbReference type="NCBI Taxonomy" id="53367"/>
    <lineage>
        <taxon>Bacteria</taxon>
        <taxon>Bacillati</taxon>
        <taxon>Actinomycetota</taxon>
        <taxon>Actinomycetes</taxon>
        <taxon>Micromonosporales</taxon>
        <taxon>Micromonosporaceae</taxon>
        <taxon>Asanoa</taxon>
    </lineage>
</organism>
<sequence length="253" mass="25426">MGQRCGLHAPGPPPSIISGARCLSRVCALPCLKGGLASAARLGPRRLPSIISEAWVFRSVCALPCLKGGLAAAVRLGPLRLPSIISEAWVFRSVCALPCLKGGPEAAMRLALRRLPSIISAVRCNGRAPPHVDRFCGVSKTRSGAAVRLAPGLLPPISFAASPVIADLAVSAVPPLPSVGMDAVRSRWCQCMSGRVGSLSAEAGGGAEPALGCWLAGLITWVRSPSAVGIGAVGGSGIGRAGAGAPVAGAVIV</sequence>
<protein>
    <submittedName>
        <fullName evidence="1">Uncharacterized protein</fullName>
    </submittedName>
</protein>
<comment type="caution">
    <text evidence="1">The sequence shown here is derived from an EMBL/GenBank/DDBJ whole genome shotgun (WGS) entry which is preliminary data.</text>
</comment>
<evidence type="ECO:0000313" key="1">
    <source>
        <dbReference type="EMBL" id="REF95092.1"/>
    </source>
</evidence>
<dbReference type="EMBL" id="QUMQ01000001">
    <property type="protein sequence ID" value="REF95092.1"/>
    <property type="molecule type" value="Genomic_DNA"/>
</dbReference>
<accession>A0A3D9ZF59</accession>
<keyword evidence="2" id="KW-1185">Reference proteome</keyword>
<reference evidence="1 2" key="1">
    <citation type="submission" date="2018-08" db="EMBL/GenBank/DDBJ databases">
        <title>Sequencing the genomes of 1000 actinobacteria strains.</title>
        <authorList>
            <person name="Klenk H.-P."/>
        </authorList>
    </citation>
    <scope>NUCLEOTIDE SEQUENCE [LARGE SCALE GENOMIC DNA]</scope>
    <source>
        <strain evidence="1 2">DSM 44099</strain>
    </source>
</reference>
<gene>
    <name evidence="1" type="ORF">DFJ67_1042</name>
</gene>
<dbReference type="Proteomes" id="UP000256913">
    <property type="component" value="Unassembled WGS sequence"/>
</dbReference>
<dbReference type="AlphaFoldDB" id="A0A3D9ZF59"/>
<name>A0A3D9ZF59_9ACTN</name>
<proteinExistence type="predicted"/>